<evidence type="ECO:0000256" key="1">
    <source>
        <dbReference type="SAM" id="Phobius"/>
    </source>
</evidence>
<dbReference type="KEGG" id="cpae:CPAST_c12940"/>
<dbReference type="KEGG" id="cpat:CLPA_c12940"/>
<keyword evidence="1" id="KW-0472">Membrane</keyword>
<keyword evidence="5" id="KW-1185">Reference proteome</keyword>
<reference evidence="3 4" key="3">
    <citation type="journal article" name="Genome Announc.">
        <title>Improved Draft Genome Sequence of Clostridium pasteurianum Strain ATCC 6013 (DSM 525) Using a Hybrid Next-Generation Sequencing Approach.</title>
        <authorList>
            <person name="Pyne M.E."/>
            <person name="Utturkar S."/>
            <person name="Brown S.D."/>
            <person name="Moo-Young M."/>
            <person name="Chung D.A."/>
            <person name="Chou C.P."/>
        </authorList>
    </citation>
    <scope>NUCLEOTIDE SEQUENCE [LARGE SCALE GENOMIC DNA]</scope>
    <source>
        <strain evidence="3 4">ATCC 6013</strain>
    </source>
</reference>
<feature type="transmembrane region" description="Helical" evidence="1">
    <location>
        <begin position="279"/>
        <end position="302"/>
    </location>
</feature>
<feature type="transmembrane region" description="Helical" evidence="1">
    <location>
        <begin position="169"/>
        <end position="187"/>
    </location>
</feature>
<evidence type="ECO:0000313" key="3">
    <source>
        <dbReference type="EMBL" id="KRU12612.1"/>
    </source>
</evidence>
<keyword evidence="1" id="KW-0812">Transmembrane</keyword>
<accession>A0A0H3J661</accession>
<dbReference type="EMBL" id="CP009268">
    <property type="protein sequence ID" value="AJA51381.1"/>
    <property type="molecule type" value="Genomic_DNA"/>
</dbReference>
<name>A0A0H3J661_CLOPA</name>
<sequence length="377" mass="44233">MPIFMIHENLIGMTILFILIIASYYFLNGILIFGINYISFRAKSSISIKILYLFISIILLSAFIFIASYMTFLMLSIVVKQGMAAINFKISFIHMLILAVILCVILMILYISMCNFINKNLYIFFYDVQAEDKCESEVGNRLISSRYLKNKILIKDLIEFHRRKSMLKIIGFIVQGLAFGFMCYIYLEDQTNIYNFINSIPIINLIILFQIIPITLIYILISYQNIKVKDELSSLKQFSIKVNIKYIIIGKSNYLFSISIAPLLIGMTILFFRNISIRFFIEMIYIILPITFFAKFLSIFTIKFILMKEKLKEFKLIILFIVIVFNTAILIFTMNPDNTIILKNVYNIIFILFNIILYYTEVLGLIIFRKWWESAEN</sequence>
<dbReference type="Proteomes" id="UP000028042">
    <property type="component" value="Unassembled WGS sequence"/>
</dbReference>
<protein>
    <submittedName>
        <fullName evidence="2">Uncharacterized protein</fullName>
    </submittedName>
</protein>
<evidence type="ECO:0000313" key="2">
    <source>
        <dbReference type="EMBL" id="AJA51381.1"/>
    </source>
</evidence>
<evidence type="ECO:0000313" key="4">
    <source>
        <dbReference type="Proteomes" id="UP000028042"/>
    </source>
</evidence>
<evidence type="ECO:0000313" key="5">
    <source>
        <dbReference type="Proteomes" id="UP000030905"/>
    </source>
</evidence>
<dbReference type="Proteomes" id="UP000030905">
    <property type="component" value="Chromosome"/>
</dbReference>
<feature type="transmembrane region" description="Helical" evidence="1">
    <location>
        <begin position="50"/>
        <end position="79"/>
    </location>
</feature>
<feature type="transmembrane region" description="Helical" evidence="1">
    <location>
        <begin position="254"/>
        <end position="273"/>
    </location>
</feature>
<reference evidence="3" key="2">
    <citation type="submission" date="2015-10" db="EMBL/GenBank/DDBJ databases">
        <title>Improved Draft Genome Sequence of Clostridium pasteurianum Strain ATCC 6013 (DSM 525) Using a Hybrid Next-Generation Sequencing Approach.</title>
        <authorList>
            <person name="Pyne M.E."/>
            <person name="Utturkar S.M."/>
            <person name="Brown S.D."/>
            <person name="Moo-Young M."/>
            <person name="Chung D.A."/>
            <person name="Chou P.C."/>
        </authorList>
    </citation>
    <scope>NUCLEOTIDE SEQUENCE</scope>
    <source>
        <strain evidence="3">ATCC 6013</strain>
    </source>
</reference>
<reference evidence="2 5" key="1">
    <citation type="journal article" date="2015" name="Genome Announc.">
        <title>Complete Genome Sequence of the Nitrogen-Fixing and Solvent-Producing Clostridium pasteurianum DSM 525.</title>
        <authorList>
            <person name="Poehlein A."/>
            <person name="Grosse-Honebrink A."/>
            <person name="Zhang Y."/>
            <person name="Minton N.P."/>
            <person name="Daniel R."/>
        </authorList>
    </citation>
    <scope>NUCLEOTIDE SEQUENCE [LARGE SCALE GENOMIC DNA]</scope>
    <source>
        <strain evidence="2">DSM 525</strain>
        <strain evidence="5">DSM 525 / ATCC 6013</strain>
    </source>
</reference>
<organism evidence="2 5">
    <name type="scientific">Clostridium pasteurianum DSM 525 = ATCC 6013</name>
    <dbReference type="NCBI Taxonomy" id="1262449"/>
    <lineage>
        <taxon>Bacteria</taxon>
        <taxon>Bacillati</taxon>
        <taxon>Bacillota</taxon>
        <taxon>Clostridia</taxon>
        <taxon>Eubacteriales</taxon>
        <taxon>Clostridiaceae</taxon>
        <taxon>Clostridium</taxon>
    </lineage>
</organism>
<proteinExistence type="predicted"/>
<gene>
    <name evidence="2" type="ORF">CLPA_c12940</name>
    <name evidence="3" type="ORF">CP6013_01860</name>
</gene>
<keyword evidence="1" id="KW-1133">Transmembrane helix</keyword>
<feature type="transmembrane region" description="Helical" evidence="1">
    <location>
        <begin position="91"/>
        <end position="111"/>
    </location>
</feature>
<feature type="transmembrane region" description="Helical" evidence="1">
    <location>
        <begin position="12"/>
        <end position="38"/>
    </location>
</feature>
<dbReference type="EMBL" id="JPGY02000001">
    <property type="protein sequence ID" value="KRU12612.1"/>
    <property type="molecule type" value="Genomic_DNA"/>
</dbReference>
<feature type="transmembrane region" description="Helical" evidence="1">
    <location>
        <begin position="199"/>
        <end position="221"/>
    </location>
</feature>
<dbReference type="AlphaFoldDB" id="A0A0H3J661"/>
<dbReference type="PATRIC" id="fig|1262449.3.peg.2709"/>
<feature type="transmembrane region" description="Helical" evidence="1">
    <location>
        <begin position="314"/>
        <end position="333"/>
    </location>
</feature>
<feature type="transmembrane region" description="Helical" evidence="1">
    <location>
        <begin position="345"/>
        <end position="368"/>
    </location>
</feature>